<keyword evidence="3" id="KW-0479">Metal-binding</keyword>
<evidence type="ECO:0000256" key="5">
    <source>
        <dbReference type="ARBA" id="ARBA00022801"/>
    </source>
</evidence>
<dbReference type="OrthoDB" id="441446at2759"/>
<keyword evidence="9" id="KW-0732">Signal</keyword>
<dbReference type="OMA" id="LRYFIHI"/>
<dbReference type="PANTHER" id="PTHR33146:SF10">
    <property type="entry name" value="STRAND-SPECIFIC NUCLEASE, PUTATIVE-RELATED"/>
    <property type="match status" value="1"/>
</dbReference>
<keyword evidence="5" id="KW-0378">Hydrolase</keyword>
<proteinExistence type="inferred from homology"/>
<dbReference type="GO" id="GO:0003676">
    <property type="term" value="F:nucleic acid binding"/>
    <property type="evidence" value="ECO:0007669"/>
    <property type="project" value="InterPro"/>
</dbReference>
<dbReference type="Proteomes" id="UP000009168">
    <property type="component" value="Unassembled WGS sequence"/>
</dbReference>
<evidence type="ECO:0000256" key="8">
    <source>
        <dbReference type="SAM" id="MobiDB-lite"/>
    </source>
</evidence>
<dbReference type="KEGG" id="tet:TTHERM_00088120"/>
<dbReference type="GO" id="GO:0004519">
    <property type="term" value="F:endonuclease activity"/>
    <property type="evidence" value="ECO:0007669"/>
    <property type="project" value="UniProtKB-KW"/>
</dbReference>
<evidence type="ECO:0000256" key="1">
    <source>
        <dbReference type="ARBA" id="ARBA00009547"/>
    </source>
</evidence>
<feature type="region of interest" description="Disordered" evidence="8">
    <location>
        <begin position="304"/>
        <end position="324"/>
    </location>
</feature>
<dbReference type="AlphaFoldDB" id="Q236I4"/>
<dbReference type="Pfam" id="PF02265">
    <property type="entry name" value="S1-P1_nuclease"/>
    <property type="match status" value="1"/>
</dbReference>
<feature type="compositionally biased region" description="Low complexity" evidence="8">
    <location>
        <begin position="304"/>
        <end position="317"/>
    </location>
</feature>
<keyword evidence="7" id="KW-0325">Glycoprotein</keyword>
<reference evidence="11" key="1">
    <citation type="journal article" date="2006" name="PLoS Biol.">
        <title>Macronuclear genome sequence of the ciliate Tetrahymena thermophila, a model eukaryote.</title>
        <authorList>
            <person name="Eisen J.A."/>
            <person name="Coyne R.S."/>
            <person name="Wu M."/>
            <person name="Wu D."/>
            <person name="Thiagarajan M."/>
            <person name="Wortman J.R."/>
            <person name="Badger J.H."/>
            <person name="Ren Q."/>
            <person name="Amedeo P."/>
            <person name="Jones K.M."/>
            <person name="Tallon L.J."/>
            <person name="Delcher A.L."/>
            <person name="Salzberg S.L."/>
            <person name="Silva J.C."/>
            <person name="Haas B.J."/>
            <person name="Majoros W.H."/>
            <person name="Farzad M."/>
            <person name="Carlton J.M."/>
            <person name="Smith R.K. Jr."/>
            <person name="Garg J."/>
            <person name="Pearlman R.E."/>
            <person name="Karrer K.M."/>
            <person name="Sun L."/>
            <person name="Manning G."/>
            <person name="Elde N.C."/>
            <person name="Turkewitz A.P."/>
            <person name="Asai D.J."/>
            <person name="Wilkes D.E."/>
            <person name="Wang Y."/>
            <person name="Cai H."/>
            <person name="Collins K."/>
            <person name="Stewart B.A."/>
            <person name="Lee S.R."/>
            <person name="Wilamowska K."/>
            <person name="Weinberg Z."/>
            <person name="Ruzzo W.L."/>
            <person name="Wloga D."/>
            <person name="Gaertig J."/>
            <person name="Frankel J."/>
            <person name="Tsao C.-C."/>
            <person name="Gorovsky M.A."/>
            <person name="Keeling P.J."/>
            <person name="Waller R.F."/>
            <person name="Patron N.J."/>
            <person name="Cherry J.M."/>
            <person name="Stover N.A."/>
            <person name="Krieger C.J."/>
            <person name="del Toro C."/>
            <person name="Ryder H.F."/>
            <person name="Williamson S.C."/>
            <person name="Barbeau R.A."/>
            <person name="Hamilton E.P."/>
            <person name="Orias E."/>
        </authorList>
    </citation>
    <scope>NUCLEOTIDE SEQUENCE [LARGE SCALE GENOMIC DNA]</scope>
    <source>
        <strain evidence="11">SB210</strain>
    </source>
</reference>
<dbReference type="InterPro" id="IPR003154">
    <property type="entry name" value="S1/P1nuclease"/>
</dbReference>
<dbReference type="InterPro" id="IPR008947">
    <property type="entry name" value="PLipase_C/P1_nuclease_dom_sf"/>
</dbReference>
<dbReference type="GeneID" id="7841712"/>
<organism evidence="10 11">
    <name type="scientific">Tetrahymena thermophila (strain SB210)</name>
    <dbReference type="NCBI Taxonomy" id="312017"/>
    <lineage>
        <taxon>Eukaryota</taxon>
        <taxon>Sar</taxon>
        <taxon>Alveolata</taxon>
        <taxon>Ciliophora</taxon>
        <taxon>Intramacronucleata</taxon>
        <taxon>Oligohymenophorea</taxon>
        <taxon>Hymenostomatida</taxon>
        <taxon>Tetrahymenina</taxon>
        <taxon>Tetrahymenidae</taxon>
        <taxon>Tetrahymena</taxon>
    </lineage>
</organism>
<dbReference type="GO" id="GO:0016788">
    <property type="term" value="F:hydrolase activity, acting on ester bonds"/>
    <property type="evidence" value="ECO:0007669"/>
    <property type="project" value="InterPro"/>
</dbReference>
<protein>
    <submittedName>
        <fullName evidence="10">p1/s1 nuclease</fullName>
    </submittedName>
</protein>
<feature type="signal peptide" evidence="9">
    <location>
        <begin position="1"/>
        <end position="17"/>
    </location>
</feature>
<evidence type="ECO:0000256" key="4">
    <source>
        <dbReference type="ARBA" id="ARBA00022759"/>
    </source>
</evidence>
<keyword evidence="4" id="KW-0255">Endonuclease</keyword>
<evidence type="ECO:0000313" key="10">
    <source>
        <dbReference type="EMBL" id="EAR92516.1"/>
    </source>
</evidence>
<dbReference type="InParanoid" id="Q236I4"/>
<dbReference type="SUPFAM" id="SSF48537">
    <property type="entry name" value="Phospholipase C/P1 nuclease"/>
    <property type="match status" value="1"/>
</dbReference>
<sequence length="324" mass="37397">MRNTFLLCILLIAGVSCWWDGGHMMTAEIAKQEILARNATLYEQIEKYVTILNPLCDARSQDFVQAASWADDIKDDAMNFWYGWHFYDKPENPQGLYVILDQDNQVYNSITGIKRAIQELSRKYYLPLQNNLNISVQQAIMMRLLIHIVGDMHQPLHNVNMYNYTYTQGDLGGNKEKILLLNKTSMILHSYFDSGATRLDSFPRPLTQEKLSNLSALAYEFRAQYPRSYFGQRMNVTTPEQWAQESYDIAHNFIYPFVTKTNQITPEWDTESYEIIKQQLALGGYRLADILLGIFQNQTAPVNQTKSTNTQTNSTSNLRKTIIA</sequence>
<dbReference type="STRING" id="312017.Q236I4"/>
<evidence type="ECO:0000256" key="3">
    <source>
        <dbReference type="ARBA" id="ARBA00022723"/>
    </source>
</evidence>
<dbReference type="GO" id="GO:0006308">
    <property type="term" value="P:DNA catabolic process"/>
    <property type="evidence" value="ECO:0007669"/>
    <property type="project" value="InterPro"/>
</dbReference>
<evidence type="ECO:0000256" key="9">
    <source>
        <dbReference type="SAM" id="SignalP"/>
    </source>
</evidence>
<keyword evidence="11" id="KW-1185">Reference proteome</keyword>
<keyword evidence="2" id="KW-0540">Nuclease</keyword>
<name>Q236I4_TETTS</name>
<dbReference type="PANTHER" id="PTHR33146">
    <property type="entry name" value="ENDONUCLEASE 4"/>
    <property type="match status" value="1"/>
</dbReference>
<accession>Q236I4</accession>
<feature type="chain" id="PRO_5004201378" evidence="9">
    <location>
        <begin position="18"/>
        <end position="324"/>
    </location>
</feature>
<gene>
    <name evidence="10" type="ORF">TTHERM_00088120</name>
</gene>
<keyword evidence="6" id="KW-1015">Disulfide bond</keyword>
<evidence type="ECO:0000256" key="7">
    <source>
        <dbReference type="ARBA" id="ARBA00023180"/>
    </source>
</evidence>
<dbReference type="eggNOG" id="ENOG502S7N4">
    <property type="taxonomic scope" value="Eukaryota"/>
</dbReference>
<comment type="similarity">
    <text evidence="1">Belongs to the nuclease type I family.</text>
</comment>
<dbReference type="EMBL" id="GG662749">
    <property type="protein sequence ID" value="EAR92516.1"/>
    <property type="molecule type" value="Genomic_DNA"/>
</dbReference>
<dbReference type="PROSITE" id="PS51257">
    <property type="entry name" value="PROKAR_LIPOPROTEIN"/>
    <property type="match status" value="1"/>
</dbReference>
<dbReference type="RefSeq" id="XP_001012761.1">
    <property type="nucleotide sequence ID" value="XM_001012761.2"/>
</dbReference>
<dbReference type="GO" id="GO:0046872">
    <property type="term" value="F:metal ion binding"/>
    <property type="evidence" value="ECO:0007669"/>
    <property type="project" value="UniProtKB-KW"/>
</dbReference>
<evidence type="ECO:0000256" key="2">
    <source>
        <dbReference type="ARBA" id="ARBA00022722"/>
    </source>
</evidence>
<evidence type="ECO:0000313" key="11">
    <source>
        <dbReference type="Proteomes" id="UP000009168"/>
    </source>
</evidence>
<dbReference type="Gene3D" id="1.10.575.10">
    <property type="entry name" value="P1 Nuclease"/>
    <property type="match status" value="1"/>
</dbReference>
<dbReference type="HOGENOM" id="CLU_044365_1_1_1"/>
<evidence type="ECO:0000256" key="6">
    <source>
        <dbReference type="ARBA" id="ARBA00023157"/>
    </source>
</evidence>
<dbReference type="CDD" id="cd11010">
    <property type="entry name" value="S1-P1_nuclease"/>
    <property type="match status" value="1"/>
</dbReference>